<evidence type="ECO:0000313" key="4">
    <source>
        <dbReference type="Proteomes" id="UP000325081"/>
    </source>
</evidence>
<dbReference type="AlphaFoldDB" id="A0A5A7Q0X9"/>
<reference evidence="4" key="1">
    <citation type="journal article" date="2019" name="Curr. Biol.">
        <title>Genome Sequence of Striga asiatica Provides Insight into the Evolution of Plant Parasitism.</title>
        <authorList>
            <person name="Yoshida S."/>
            <person name="Kim S."/>
            <person name="Wafula E.K."/>
            <person name="Tanskanen J."/>
            <person name="Kim Y.M."/>
            <person name="Honaas L."/>
            <person name="Yang Z."/>
            <person name="Spallek T."/>
            <person name="Conn C.E."/>
            <person name="Ichihashi Y."/>
            <person name="Cheong K."/>
            <person name="Cui S."/>
            <person name="Der J.P."/>
            <person name="Gundlach H."/>
            <person name="Jiao Y."/>
            <person name="Hori C."/>
            <person name="Ishida J.K."/>
            <person name="Kasahara H."/>
            <person name="Kiba T."/>
            <person name="Kim M.S."/>
            <person name="Koo N."/>
            <person name="Laohavisit A."/>
            <person name="Lee Y.H."/>
            <person name="Lumba S."/>
            <person name="McCourt P."/>
            <person name="Mortimer J.C."/>
            <person name="Mutuku J.M."/>
            <person name="Nomura T."/>
            <person name="Sasaki-Sekimoto Y."/>
            <person name="Seto Y."/>
            <person name="Wang Y."/>
            <person name="Wakatake T."/>
            <person name="Sakakibara H."/>
            <person name="Demura T."/>
            <person name="Yamaguchi S."/>
            <person name="Yoneyama K."/>
            <person name="Manabe R.I."/>
            <person name="Nelson D.C."/>
            <person name="Schulman A.H."/>
            <person name="Timko M.P."/>
            <person name="dePamphilis C.W."/>
            <person name="Choi D."/>
            <person name="Shirasu K."/>
        </authorList>
    </citation>
    <scope>NUCLEOTIDE SEQUENCE [LARGE SCALE GENOMIC DNA]</scope>
    <source>
        <strain evidence="4">cv. UVA1</strain>
    </source>
</reference>
<evidence type="ECO:0000313" key="3">
    <source>
        <dbReference type="EMBL" id="GER38793.1"/>
    </source>
</evidence>
<feature type="transmembrane region" description="Helical" evidence="2">
    <location>
        <begin position="6"/>
        <end position="25"/>
    </location>
</feature>
<dbReference type="EMBL" id="BKCP01005517">
    <property type="protein sequence ID" value="GER38793.1"/>
    <property type="molecule type" value="Genomic_DNA"/>
</dbReference>
<sequence length="110" mass="12565">MSHDDIFLHWWAVHMKSVCITGFIWQTLLYVSSGTRFPPFLGVLITMIAAHFDLAYGEECVHTRCLRKRKRRPELNKRGGDAEPSENTALPPPRLPNQPMSMPLHPPSTL</sequence>
<keyword evidence="2" id="KW-0472">Membrane</keyword>
<name>A0A5A7Q0X9_STRAF</name>
<keyword evidence="4" id="KW-1185">Reference proteome</keyword>
<keyword evidence="2" id="KW-0812">Transmembrane</keyword>
<accession>A0A5A7Q0X9</accession>
<dbReference type="OrthoDB" id="1112236at2759"/>
<proteinExistence type="predicted"/>
<keyword evidence="2" id="KW-1133">Transmembrane helix</keyword>
<gene>
    <name evidence="3" type="ORF">STAS_15332</name>
</gene>
<organism evidence="3 4">
    <name type="scientific">Striga asiatica</name>
    <name type="common">Asiatic witchweed</name>
    <name type="synonym">Buchnera asiatica</name>
    <dbReference type="NCBI Taxonomy" id="4170"/>
    <lineage>
        <taxon>Eukaryota</taxon>
        <taxon>Viridiplantae</taxon>
        <taxon>Streptophyta</taxon>
        <taxon>Embryophyta</taxon>
        <taxon>Tracheophyta</taxon>
        <taxon>Spermatophyta</taxon>
        <taxon>Magnoliopsida</taxon>
        <taxon>eudicotyledons</taxon>
        <taxon>Gunneridae</taxon>
        <taxon>Pentapetalae</taxon>
        <taxon>asterids</taxon>
        <taxon>lamiids</taxon>
        <taxon>Lamiales</taxon>
        <taxon>Orobanchaceae</taxon>
        <taxon>Buchnereae</taxon>
        <taxon>Striga</taxon>
    </lineage>
</organism>
<dbReference type="Proteomes" id="UP000325081">
    <property type="component" value="Unassembled WGS sequence"/>
</dbReference>
<feature type="transmembrane region" description="Helical" evidence="2">
    <location>
        <begin position="37"/>
        <end position="57"/>
    </location>
</feature>
<protein>
    <submittedName>
        <fullName evidence="3">Ankyrin repeat domain-containing protein 55</fullName>
    </submittedName>
</protein>
<evidence type="ECO:0000256" key="1">
    <source>
        <dbReference type="SAM" id="MobiDB-lite"/>
    </source>
</evidence>
<feature type="region of interest" description="Disordered" evidence="1">
    <location>
        <begin position="71"/>
        <end position="110"/>
    </location>
</feature>
<comment type="caution">
    <text evidence="3">The sequence shown here is derived from an EMBL/GenBank/DDBJ whole genome shotgun (WGS) entry which is preliminary data.</text>
</comment>
<evidence type="ECO:0000256" key="2">
    <source>
        <dbReference type="SAM" id="Phobius"/>
    </source>
</evidence>